<accession>A0ACC3CBX2</accession>
<evidence type="ECO:0000313" key="1">
    <source>
        <dbReference type="EMBL" id="KAK1867784.1"/>
    </source>
</evidence>
<organism evidence="1 2">
    <name type="scientific">Pyropia yezoensis</name>
    <name type="common">Susabi-nori</name>
    <name type="synonym">Porphyra yezoensis</name>
    <dbReference type="NCBI Taxonomy" id="2788"/>
    <lineage>
        <taxon>Eukaryota</taxon>
        <taxon>Rhodophyta</taxon>
        <taxon>Bangiophyceae</taxon>
        <taxon>Bangiales</taxon>
        <taxon>Bangiaceae</taxon>
        <taxon>Pyropia</taxon>
    </lineage>
</organism>
<protein>
    <submittedName>
        <fullName evidence="1">Uncharacterized protein</fullName>
    </submittedName>
</protein>
<comment type="caution">
    <text evidence="1">The sequence shown here is derived from an EMBL/GenBank/DDBJ whole genome shotgun (WGS) entry which is preliminary data.</text>
</comment>
<reference evidence="1" key="1">
    <citation type="submission" date="2019-11" db="EMBL/GenBank/DDBJ databases">
        <title>Nori genome reveals adaptations in red seaweeds to the harsh intertidal environment.</title>
        <authorList>
            <person name="Wang D."/>
            <person name="Mao Y."/>
        </authorList>
    </citation>
    <scope>NUCLEOTIDE SEQUENCE</scope>
    <source>
        <tissue evidence="1">Gametophyte</tissue>
    </source>
</reference>
<name>A0ACC3CBX2_PYRYE</name>
<gene>
    <name evidence="1" type="ORF">I4F81_010284</name>
</gene>
<dbReference type="EMBL" id="CM020620">
    <property type="protein sequence ID" value="KAK1867784.1"/>
    <property type="molecule type" value="Genomic_DNA"/>
</dbReference>
<keyword evidence="2" id="KW-1185">Reference proteome</keyword>
<evidence type="ECO:0000313" key="2">
    <source>
        <dbReference type="Proteomes" id="UP000798662"/>
    </source>
</evidence>
<proteinExistence type="predicted"/>
<dbReference type="Proteomes" id="UP000798662">
    <property type="component" value="Chromosome 3"/>
</dbReference>
<sequence length="510" mass="51995">MASVAAFVAPLALSGSRASTSRAQLWCLGRPGAGWATSRRRRSRVVALATGGEDAAAATVRAVENTDVTASAGVNGALTEAATTPPPSPPPPPVFPARVRRTLTPDLAVGYAVFAAAQAIPFVWPNSGNVGDVLFFMATASSALYTGAKGAAFEADSTEKLTPKQAATAPIGASFSLFGAYCLLRYTDVNVGALFNVVTTSLGALCLKEMVDPVTHGLLPAGVRDWVALRLGGGGDSGSSGLDAGNVVTGEEAAPTAEGKPSPQANGGELLVYGDEMVAWAFAIAITVAYLTKTGPPNFLLSNVIAGALCARVLSFIRPESFLAIAGLLTGLLAYDIFWVWGTEVMVSVAVAIDTPAKFLFPRAISPEAAAASTSAAAAYPFAVLGAGDVIVPGVYAAFCLLALDKVLVYGRDASAAGGDISAVPAGPYFRAALAAYVAGLAVCFGANMVFHAAQPALVYLVPALIGSTLLTAAARGEFWPVVRYKAVAAMEARGEAANEEALSQDKVDS</sequence>